<name>A0A143PKU8_LUTPR</name>
<dbReference type="EMBL" id="CP015136">
    <property type="protein sequence ID" value="AMY09202.1"/>
    <property type="molecule type" value="Genomic_DNA"/>
</dbReference>
<dbReference type="RefSeq" id="WP_157899060.1">
    <property type="nucleotide sequence ID" value="NZ_CP015136.1"/>
</dbReference>
<dbReference type="AlphaFoldDB" id="A0A143PKU8"/>
<evidence type="ECO:0000313" key="3">
    <source>
        <dbReference type="Proteomes" id="UP000076079"/>
    </source>
</evidence>
<gene>
    <name evidence="2" type="ORF">LuPra_02415</name>
</gene>
<organism evidence="2 3">
    <name type="scientific">Luteitalea pratensis</name>
    <dbReference type="NCBI Taxonomy" id="1855912"/>
    <lineage>
        <taxon>Bacteria</taxon>
        <taxon>Pseudomonadati</taxon>
        <taxon>Acidobacteriota</taxon>
        <taxon>Vicinamibacteria</taxon>
        <taxon>Vicinamibacterales</taxon>
        <taxon>Vicinamibacteraceae</taxon>
        <taxon>Luteitalea</taxon>
    </lineage>
</organism>
<dbReference type="KEGG" id="abac:LuPra_02415"/>
<evidence type="ECO:0008006" key="4">
    <source>
        <dbReference type="Google" id="ProtNLM"/>
    </source>
</evidence>
<dbReference type="STRING" id="1855912.LuPra_02415"/>
<keyword evidence="3" id="KW-1185">Reference proteome</keyword>
<evidence type="ECO:0000313" key="2">
    <source>
        <dbReference type="EMBL" id="AMY09202.1"/>
    </source>
</evidence>
<feature type="chain" id="PRO_5007511565" description="DUF4440 domain-containing protein" evidence="1">
    <location>
        <begin position="29"/>
        <end position="277"/>
    </location>
</feature>
<reference evidence="3" key="2">
    <citation type="submission" date="2016-04" db="EMBL/GenBank/DDBJ databases">
        <title>First Complete Genome Sequence of a Subdivision 6 Acidobacterium.</title>
        <authorList>
            <person name="Huang S."/>
            <person name="Vieira S."/>
            <person name="Bunk B."/>
            <person name="Riedel T."/>
            <person name="Sproeer C."/>
            <person name="Overmann J."/>
        </authorList>
    </citation>
    <scope>NUCLEOTIDE SEQUENCE [LARGE SCALE GENOMIC DNA]</scope>
    <source>
        <strain evidence="3">DSM 100886 HEG_-6_39</strain>
    </source>
</reference>
<protein>
    <recommendedName>
        <fullName evidence="4">DUF4440 domain-containing protein</fullName>
    </recommendedName>
</protein>
<feature type="signal peptide" evidence="1">
    <location>
        <begin position="1"/>
        <end position="28"/>
    </location>
</feature>
<keyword evidence="1" id="KW-0732">Signal</keyword>
<reference evidence="2 3" key="1">
    <citation type="journal article" date="2016" name="Genome Announc.">
        <title>First Complete Genome Sequence of a Subdivision 6 Acidobacterium Strain.</title>
        <authorList>
            <person name="Huang S."/>
            <person name="Vieira S."/>
            <person name="Bunk B."/>
            <person name="Riedel T."/>
            <person name="Sproer C."/>
            <person name="Overmann J."/>
        </authorList>
    </citation>
    <scope>NUCLEOTIDE SEQUENCE [LARGE SCALE GENOMIC DNA]</scope>
    <source>
        <strain evidence="3">DSM 100886 HEG_-6_39</strain>
    </source>
</reference>
<sequence precursor="true">MTCTHRMRQSFHIATVCLCLLSGAVVNAASGQPEQAVRDFIRALALHDVHAFSRAVRSDPRARRFINPQPLTPEGQVEAVRRLETLQVHRRDDVLLRGRPIAADGQGDYPVGSVGHFIAAGSGGPAVVTVVREPEGWKVDLRWWLAMLDMAAGRTPAANSPENAIRGLTLALIALDREGALRFAVSGAEISELFDGAPPVREPSGVLEAAAMEMPLVEVGSGEFYPMPSGRVVEGSTAADRKVIVGQFGPVDMPFVLRYVGGVWRVEPEPYFALINR</sequence>
<proteinExistence type="predicted"/>
<dbReference type="OrthoDB" id="9902589at2"/>
<accession>A0A143PKU8</accession>
<evidence type="ECO:0000256" key="1">
    <source>
        <dbReference type="SAM" id="SignalP"/>
    </source>
</evidence>
<dbReference type="Proteomes" id="UP000076079">
    <property type="component" value="Chromosome"/>
</dbReference>